<reference evidence="1 2" key="1">
    <citation type="journal article" date="2014" name="Proc. Natl. Acad. Sci. U.S.A.">
        <title>Trajectory and genomic determinants of fungal-pathogen speciation and host adaptation.</title>
        <authorList>
            <person name="Hu X."/>
            <person name="Xiao G."/>
            <person name="Zheng P."/>
            <person name="Shang Y."/>
            <person name="Su Y."/>
            <person name="Zhang X."/>
            <person name="Liu X."/>
            <person name="Zhan S."/>
            <person name="St Leger R.J."/>
            <person name="Wang C."/>
        </authorList>
    </citation>
    <scope>NUCLEOTIDE SEQUENCE [LARGE SCALE GENOMIC DNA]</scope>
    <source>
        <strain evidence="1 2">ARSEF 1941</strain>
    </source>
</reference>
<comment type="caution">
    <text evidence="1">The sequence shown here is derived from an EMBL/GenBank/DDBJ whole genome shotgun (WGS) entry which is preliminary data.</text>
</comment>
<dbReference type="Proteomes" id="UP000030816">
    <property type="component" value="Unassembled WGS sequence"/>
</dbReference>
<dbReference type="AlphaFoldDB" id="A0A0B2WQ75"/>
<sequence length="50" mass="5314">MAGGVLSRQAKEKMDAIGVWYSGQASPEMKHMDGTVDRLGQAAGQMTAFV</sequence>
<proteinExistence type="predicted"/>
<organism evidence="1 2">
    <name type="scientific">Metarhizium album (strain ARSEF 1941)</name>
    <dbReference type="NCBI Taxonomy" id="1081103"/>
    <lineage>
        <taxon>Eukaryota</taxon>
        <taxon>Fungi</taxon>
        <taxon>Dikarya</taxon>
        <taxon>Ascomycota</taxon>
        <taxon>Pezizomycotina</taxon>
        <taxon>Sordariomycetes</taxon>
        <taxon>Hypocreomycetidae</taxon>
        <taxon>Hypocreales</taxon>
        <taxon>Clavicipitaceae</taxon>
        <taxon>Metarhizium</taxon>
    </lineage>
</organism>
<name>A0A0B2WQ75_METAS</name>
<accession>A0A0B2WQ75</accession>
<protein>
    <submittedName>
        <fullName evidence="1">Uncharacterized protein</fullName>
    </submittedName>
</protein>
<evidence type="ECO:0000313" key="2">
    <source>
        <dbReference type="Proteomes" id="UP000030816"/>
    </source>
</evidence>
<dbReference type="HOGENOM" id="CLU_3125428_0_0_1"/>
<evidence type="ECO:0000313" key="1">
    <source>
        <dbReference type="EMBL" id="KHN95150.1"/>
    </source>
</evidence>
<dbReference type="GeneID" id="63741490"/>
<dbReference type="RefSeq" id="XP_040676216.1">
    <property type="nucleotide sequence ID" value="XM_040825833.1"/>
</dbReference>
<keyword evidence="2" id="KW-1185">Reference proteome</keyword>
<gene>
    <name evidence="1" type="ORF">MAM_07035</name>
</gene>
<dbReference type="EMBL" id="AZHE01000026">
    <property type="protein sequence ID" value="KHN95150.1"/>
    <property type="molecule type" value="Genomic_DNA"/>
</dbReference>